<feature type="domain" description="E1" evidence="14">
    <location>
        <begin position="16"/>
        <end position="177"/>
    </location>
</feature>
<dbReference type="SMART" id="SM00006">
    <property type="entry name" value="A4_EXTRA"/>
    <property type="match status" value="1"/>
</dbReference>
<feature type="disulfide bond" evidence="10">
    <location>
        <begin position="121"/>
        <end position="175"/>
    </location>
</feature>
<dbReference type="InterPro" id="IPR019543">
    <property type="entry name" value="APP_amyloid_C"/>
</dbReference>
<dbReference type="InterPro" id="IPR008154">
    <property type="entry name" value="Amyloid_glyco_extra"/>
</dbReference>
<dbReference type="PROSITE" id="PS51869">
    <property type="entry name" value="APP_E1"/>
    <property type="match status" value="1"/>
</dbReference>
<evidence type="ECO:0000256" key="10">
    <source>
        <dbReference type="PROSITE-ProRule" id="PRU01217"/>
    </source>
</evidence>
<dbReference type="PANTHER" id="PTHR23103">
    <property type="entry name" value="ALZHEIMER'S DISEASE BETA-AMYLOID RELATED"/>
    <property type="match status" value="1"/>
</dbReference>
<reference evidence="16" key="1">
    <citation type="submission" date="2025-08" db="UniProtKB">
        <authorList>
            <consortium name="Ensembl"/>
        </authorList>
    </citation>
    <scope>IDENTIFICATION</scope>
</reference>
<keyword evidence="6" id="KW-0186">Copper</keyword>
<dbReference type="PROSITE" id="PS51870">
    <property type="entry name" value="APP_E2"/>
    <property type="match status" value="1"/>
</dbReference>
<reference evidence="16" key="2">
    <citation type="submission" date="2025-09" db="UniProtKB">
        <authorList>
            <consortium name="Ensembl"/>
        </authorList>
    </citation>
    <scope>IDENTIFICATION</scope>
</reference>
<dbReference type="GO" id="GO:0016020">
    <property type="term" value="C:membrane"/>
    <property type="evidence" value="ECO:0007669"/>
    <property type="project" value="UniProtKB-SubCell"/>
</dbReference>
<dbReference type="InterPro" id="IPR019744">
    <property type="entry name" value="APP_CUBD_CS"/>
</dbReference>
<dbReference type="GO" id="GO:0008201">
    <property type="term" value="F:heparin binding"/>
    <property type="evidence" value="ECO:0007669"/>
    <property type="project" value="UniProtKB-UniRule"/>
</dbReference>
<evidence type="ECO:0000256" key="13">
    <source>
        <dbReference type="SAM" id="Phobius"/>
    </source>
</evidence>
<evidence type="ECO:0000256" key="2">
    <source>
        <dbReference type="ARBA" id="ARBA00022692"/>
    </source>
</evidence>
<evidence type="ECO:0000256" key="1">
    <source>
        <dbReference type="ARBA" id="ARBA00004479"/>
    </source>
</evidence>
<dbReference type="SUPFAM" id="SSF109843">
    <property type="entry name" value="CAPPD, an extracellular domain of amyloid beta A4 protein"/>
    <property type="match status" value="1"/>
</dbReference>
<dbReference type="InterPro" id="IPR019745">
    <property type="entry name" value="Amyloid_glyco_intracell_CS"/>
</dbReference>
<keyword evidence="3" id="KW-0479">Metal-binding</keyword>
<feature type="compositionally biased region" description="Low complexity" evidence="12">
    <location>
        <begin position="470"/>
        <end position="489"/>
    </location>
</feature>
<evidence type="ECO:0000256" key="9">
    <source>
        <dbReference type="ARBA" id="ARBA00023180"/>
    </source>
</evidence>
<name>A0A3Q1GEE5_9TELE</name>
<evidence type="ECO:0000256" key="8">
    <source>
        <dbReference type="ARBA" id="ARBA00023157"/>
    </source>
</evidence>
<dbReference type="FunFam" id="1.20.120.770:FF:000001">
    <property type="entry name" value="Amyloid beta A4 protein-like isoform 1"/>
    <property type="match status" value="1"/>
</dbReference>
<dbReference type="Gene3D" id="2.30.29.30">
    <property type="entry name" value="Pleckstrin-homology domain (PH domain)/Phosphotyrosine-binding domain (PTB)"/>
    <property type="match status" value="1"/>
</dbReference>
<keyword evidence="7 13" id="KW-0472">Membrane</keyword>
<keyword evidence="5 13" id="KW-1133">Transmembrane helix</keyword>
<evidence type="ECO:0000256" key="12">
    <source>
        <dbReference type="SAM" id="MobiDB-lite"/>
    </source>
</evidence>
<dbReference type="Gene3D" id="3.30.1490.140">
    <property type="entry name" value="Amyloidogenic glycoprotein, copper-binding domain"/>
    <property type="match status" value="1"/>
</dbReference>
<comment type="subcellular location">
    <subcellularLocation>
        <location evidence="1">Membrane</location>
        <topology evidence="1">Single-pass type I membrane protein</topology>
    </subcellularLocation>
</comment>
<comment type="caution">
    <text evidence="10">Lacks conserved residue(s) required for the propagation of feature annotation.</text>
</comment>
<dbReference type="InterPro" id="IPR036176">
    <property type="entry name" value="E2_sf"/>
</dbReference>
<dbReference type="InterPro" id="IPR008155">
    <property type="entry name" value="Amyloid_glyco"/>
</dbReference>
<comment type="similarity">
    <text evidence="10">Belongs to the APP family.</text>
</comment>
<feature type="region of interest" description="CuBD subdomain" evidence="10">
    <location>
        <begin position="119"/>
        <end position="177"/>
    </location>
</feature>
<dbReference type="InterPro" id="IPR036669">
    <property type="entry name" value="Amyloid_Cu-bd_sf"/>
</dbReference>
<dbReference type="Pfam" id="PF02177">
    <property type="entry name" value="APP_N"/>
    <property type="match status" value="1"/>
</dbReference>
<organism evidence="16 17">
    <name type="scientific">Acanthochromis polyacanthus</name>
    <name type="common">spiny chromis</name>
    <dbReference type="NCBI Taxonomy" id="80966"/>
    <lineage>
        <taxon>Eukaryota</taxon>
        <taxon>Metazoa</taxon>
        <taxon>Chordata</taxon>
        <taxon>Craniata</taxon>
        <taxon>Vertebrata</taxon>
        <taxon>Euteleostomi</taxon>
        <taxon>Actinopterygii</taxon>
        <taxon>Neopterygii</taxon>
        <taxon>Teleostei</taxon>
        <taxon>Neoteleostei</taxon>
        <taxon>Acanthomorphata</taxon>
        <taxon>Ovalentaria</taxon>
        <taxon>Pomacentridae</taxon>
        <taxon>Acanthochromis</taxon>
    </lineage>
</organism>
<feature type="compositionally biased region" description="Acidic residues" evidence="12">
    <location>
        <begin position="191"/>
        <end position="230"/>
    </location>
</feature>
<dbReference type="InterPro" id="IPR011993">
    <property type="entry name" value="PH-like_dom_sf"/>
</dbReference>
<feature type="region of interest" description="Disordered" evidence="12">
    <location>
        <begin position="177"/>
        <end position="264"/>
    </location>
</feature>
<keyword evidence="11" id="KW-0175">Coiled coil</keyword>
<dbReference type="FunCoup" id="A0A3Q1GEE5">
    <property type="interactions" value="901"/>
</dbReference>
<evidence type="ECO:0000313" key="17">
    <source>
        <dbReference type="Proteomes" id="UP000257200"/>
    </source>
</evidence>
<feature type="disulfide bond" evidence="10">
    <location>
        <begin position="146"/>
        <end position="174"/>
    </location>
</feature>
<dbReference type="GO" id="GO:0012505">
    <property type="term" value="C:endomembrane system"/>
    <property type="evidence" value="ECO:0007669"/>
    <property type="project" value="UniProtKB-ARBA"/>
</dbReference>
<feature type="domain" description="E2" evidence="15">
    <location>
        <begin position="262"/>
        <end position="453"/>
    </location>
</feature>
<dbReference type="Ensembl" id="ENSAPOT00000000599.1">
    <property type="protein sequence ID" value="ENSAPOP00000027679.1"/>
    <property type="gene ID" value="ENSAPOG00000012421.1"/>
</dbReference>
<dbReference type="InterPro" id="IPR024329">
    <property type="entry name" value="Amyloid_glyco_E2_domain"/>
</dbReference>
<dbReference type="Gene3D" id="1.20.120.770">
    <property type="entry name" value="Amyloid precursor protein, E2 domain"/>
    <property type="match status" value="1"/>
</dbReference>
<feature type="region of interest" description="Disordered" evidence="12">
    <location>
        <begin position="470"/>
        <end position="518"/>
    </location>
</feature>
<evidence type="ECO:0000256" key="5">
    <source>
        <dbReference type="ARBA" id="ARBA00022989"/>
    </source>
</evidence>
<dbReference type="GeneTree" id="ENSGT00530000063252"/>
<dbReference type="Proteomes" id="UP000257200">
    <property type="component" value="Unplaced"/>
</dbReference>
<dbReference type="InterPro" id="IPR015849">
    <property type="entry name" value="Amyloid_glyco_heparin-bd"/>
</dbReference>
<keyword evidence="2 13" id="KW-0812">Transmembrane</keyword>
<evidence type="ECO:0000256" key="3">
    <source>
        <dbReference type="ARBA" id="ARBA00022723"/>
    </source>
</evidence>
<dbReference type="Pfam" id="PF12925">
    <property type="entry name" value="APP_E2"/>
    <property type="match status" value="1"/>
</dbReference>
<evidence type="ECO:0000256" key="7">
    <source>
        <dbReference type="ARBA" id="ARBA00023136"/>
    </source>
</evidence>
<dbReference type="STRING" id="80966.ENSAPOP00000027679"/>
<dbReference type="Gene3D" id="6.10.250.1670">
    <property type="match status" value="1"/>
</dbReference>
<feature type="region of interest" description="GFLD subdomain" evidence="10">
    <location>
        <begin position="16"/>
        <end position="111"/>
    </location>
</feature>
<feature type="transmembrane region" description="Helical" evidence="13">
    <location>
        <begin position="588"/>
        <end position="610"/>
    </location>
</feature>
<feature type="disulfide bond" evidence="10">
    <location>
        <begin position="61"/>
        <end position="105"/>
    </location>
</feature>
<dbReference type="PROSITE" id="PS00319">
    <property type="entry name" value="APP_CUBD"/>
    <property type="match status" value="1"/>
</dbReference>
<evidence type="ECO:0000256" key="11">
    <source>
        <dbReference type="SAM" id="Coils"/>
    </source>
</evidence>
<dbReference type="PROSITE" id="PS00320">
    <property type="entry name" value="APP_INTRA"/>
    <property type="match status" value="1"/>
</dbReference>
<evidence type="ECO:0000259" key="14">
    <source>
        <dbReference type="PROSITE" id="PS51869"/>
    </source>
</evidence>
<evidence type="ECO:0000313" key="16">
    <source>
        <dbReference type="Ensembl" id="ENSAPOP00000027679.1"/>
    </source>
</evidence>
<dbReference type="PANTHER" id="PTHR23103:SF14">
    <property type="entry name" value="AMYLOID BETA PRECURSOR LIKE PROTEIN 2"/>
    <property type="match status" value="1"/>
</dbReference>
<dbReference type="Gene3D" id="3.90.570.10">
    <property type="entry name" value="Amyloidogenic glycoprotein, heparin-binding domain"/>
    <property type="match status" value="1"/>
</dbReference>
<evidence type="ECO:0000256" key="6">
    <source>
        <dbReference type="ARBA" id="ARBA00023008"/>
    </source>
</evidence>
<feature type="compositionally biased region" description="Low complexity" evidence="12">
    <location>
        <begin position="502"/>
        <end position="518"/>
    </location>
</feature>
<feature type="coiled-coil region" evidence="11">
    <location>
        <begin position="320"/>
        <end position="347"/>
    </location>
</feature>
<dbReference type="CDD" id="cd21709">
    <property type="entry name" value="JMTM_APLP2"/>
    <property type="match status" value="1"/>
</dbReference>
<dbReference type="Pfam" id="PF12924">
    <property type="entry name" value="APP_Cu_bd"/>
    <property type="match status" value="1"/>
</dbReference>
<dbReference type="GO" id="GO:0046914">
    <property type="term" value="F:transition metal ion binding"/>
    <property type="evidence" value="ECO:0007669"/>
    <property type="project" value="InterPro"/>
</dbReference>
<dbReference type="FunFam" id="3.90.570.10:FF:000001">
    <property type="entry name" value="Amyloid beta A4 protein"/>
    <property type="match status" value="1"/>
</dbReference>
<keyword evidence="9" id="KW-0325">Glycoprotein</keyword>
<dbReference type="SUPFAM" id="SSF89811">
    <property type="entry name" value="Amyloid beta a4 protein copper binding domain (domain 2)"/>
    <property type="match status" value="1"/>
</dbReference>
<protein>
    <submittedName>
        <fullName evidence="16">Amyloid beta (A4) precursor-like protein 2</fullName>
    </submittedName>
</protein>
<evidence type="ECO:0000259" key="15">
    <source>
        <dbReference type="PROSITE" id="PS51870"/>
    </source>
</evidence>
<dbReference type="PRINTS" id="PR00203">
    <property type="entry name" value="AMYLOIDA4"/>
</dbReference>
<dbReference type="SUPFAM" id="SSF56491">
    <property type="entry name" value="A heparin-binding domain"/>
    <property type="match status" value="1"/>
</dbReference>
<dbReference type="InterPro" id="IPR011178">
    <property type="entry name" value="Amyloid_glyco_Cu-bd"/>
</dbReference>
<proteinExistence type="inferred from homology"/>
<keyword evidence="17" id="KW-1185">Reference proteome</keyword>
<evidence type="ECO:0000256" key="4">
    <source>
        <dbReference type="ARBA" id="ARBA00022729"/>
    </source>
</evidence>
<keyword evidence="4" id="KW-0732">Signal</keyword>
<keyword evidence="8 10" id="KW-1015">Disulfide bond</keyword>
<sequence>HLLSTALAANAGTGFAVAEPQVAMFCGKLNMHVNIQTGRWEPDPSGTKSCVGTKEGVLQYCQEMYPELQITNVVEANQPIRIENWCKKEKKVCKGHAHIVVPYKCLVGEFVSDVLLVPEKCKFFHKERMDMCVSHQQWHGVAKEACSKSSMVLHSYGMLLPCAIDKFHGTEYVCCPSSRTGESNPPSLPSQEDDVDEEPVDEDEDEEEEDEEEYHYVYEDEETDKEDEDEKKESSKMLESQDEDKTLQEVKVTPPTPQPADDVDIYFETPADDKEHSRFQRAKEQLEIRHRNRMERVRKEWEEADRQAKNLPKAERQTLIQHFQAMVESLEEEAASEKQQLVETHLARVEAMLNDRRRLALENYLAALQADPPRPHRILQALRRYVRAENKDRQHTIRHYQHVLAVDPEKAAQMKSQVMTHLRVIEERMNQSLSLLYKVPYVAEEIQDEIDELLQEQKADMDQFLSSISESQSDVTVSSEESVEVPMSEGKPYRPIQVTSLGSRSEPEAASSPPAGSAMSGLDGLIGAEERIINSKPKISENVVRHKQLYCVVRWSAVSACVVSSLLFTPRQESYRPLGEDFSFGSSALIGLLVIAVAIATVIVISLVLLRKRQYGTISHGIVEVDPMLTPEERHLNKMQNHGYENPTYKYLEQMQI</sequence>
<feature type="disulfide bond" evidence="10">
    <location>
        <begin position="86"/>
        <end position="93"/>
    </location>
</feature>
<feature type="disulfide bond" evidence="10">
    <location>
        <begin position="132"/>
        <end position="162"/>
    </location>
</feature>
<dbReference type="InterPro" id="IPR036454">
    <property type="entry name" value="Amyloid_glyco_heparin-bd_sf"/>
</dbReference>
<dbReference type="AlphaFoldDB" id="A0A3Q1GEE5"/>
<dbReference type="GO" id="GO:0007417">
    <property type="term" value="P:central nervous system development"/>
    <property type="evidence" value="ECO:0007669"/>
    <property type="project" value="TreeGrafter"/>
</dbReference>
<dbReference type="InParanoid" id="A0A3Q1GEE5"/>
<dbReference type="GO" id="GO:0007409">
    <property type="term" value="P:axonogenesis"/>
    <property type="evidence" value="ECO:0007669"/>
    <property type="project" value="TreeGrafter"/>
</dbReference>
<dbReference type="Pfam" id="PF10515">
    <property type="entry name" value="APP_amyloid"/>
    <property type="match status" value="1"/>
</dbReference>
<accession>A0A3Q1GEE5</accession>